<dbReference type="PROSITE" id="PS51782">
    <property type="entry name" value="LYSM"/>
    <property type="match status" value="1"/>
</dbReference>
<dbReference type="CDD" id="cd00118">
    <property type="entry name" value="LysM"/>
    <property type="match status" value="1"/>
</dbReference>
<sequence>MQHPLLNSSNEASDDETDLLYSATEPLSRRSSTSLSSLATTKPAPRIHTIKPGDTIEGIAITYNCSVSELKRLNRLFWQSDSIHLRKTLQIPAPLARKDNSSFAFLKHDLSSHPHNHRLFTRSTSLDLPSPSKEAPKRYSLDETHHFPHNQHLLDTLRTLDTDLSSILSSLIKPAPDTLPNNVAPIISLSRSTLRVSIYLTQLSYEAILQQHSARCKRGFTSPEFVATAFPPIQPQDSLLLPPSISLMPQNSTKERPQWRVIVQLSEPVSEALGECVRKVVEGDIVSRVLQRL</sequence>
<keyword evidence="3" id="KW-1185">Reference proteome</keyword>
<evidence type="ECO:0000313" key="3">
    <source>
        <dbReference type="Proteomes" id="UP000193642"/>
    </source>
</evidence>
<dbReference type="Pfam" id="PF01476">
    <property type="entry name" value="LysM"/>
    <property type="match status" value="1"/>
</dbReference>
<organism evidence="2 3">
    <name type="scientific">Rhizoclosmatium globosum</name>
    <dbReference type="NCBI Taxonomy" id="329046"/>
    <lineage>
        <taxon>Eukaryota</taxon>
        <taxon>Fungi</taxon>
        <taxon>Fungi incertae sedis</taxon>
        <taxon>Chytridiomycota</taxon>
        <taxon>Chytridiomycota incertae sedis</taxon>
        <taxon>Chytridiomycetes</taxon>
        <taxon>Chytridiales</taxon>
        <taxon>Chytriomycetaceae</taxon>
        <taxon>Rhizoclosmatium</taxon>
    </lineage>
</organism>
<evidence type="ECO:0000313" key="2">
    <source>
        <dbReference type="EMBL" id="ORY41996.1"/>
    </source>
</evidence>
<protein>
    <recommendedName>
        <fullName evidence="1">LysM domain-containing protein</fullName>
    </recommendedName>
</protein>
<reference evidence="2 3" key="1">
    <citation type="submission" date="2016-07" db="EMBL/GenBank/DDBJ databases">
        <title>Pervasive Adenine N6-methylation of Active Genes in Fungi.</title>
        <authorList>
            <consortium name="DOE Joint Genome Institute"/>
            <person name="Mondo S.J."/>
            <person name="Dannebaum R.O."/>
            <person name="Kuo R.C."/>
            <person name="Labutti K."/>
            <person name="Haridas S."/>
            <person name="Kuo A."/>
            <person name="Salamov A."/>
            <person name="Ahrendt S.R."/>
            <person name="Lipzen A."/>
            <person name="Sullivan W."/>
            <person name="Andreopoulos W.B."/>
            <person name="Clum A."/>
            <person name="Lindquist E."/>
            <person name="Daum C."/>
            <person name="Ramamoorthy G.K."/>
            <person name="Gryganskyi A."/>
            <person name="Culley D."/>
            <person name="Magnuson J.K."/>
            <person name="James T.Y."/>
            <person name="O'Malley M.A."/>
            <person name="Stajich J.E."/>
            <person name="Spatafora J.W."/>
            <person name="Visel A."/>
            <person name="Grigoriev I.V."/>
        </authorList>
    </citation>
    <scope>NUCLEOTIDE SEQUENCE [LARGE SCALE GENOMIC DNA]</scope>
    <source>
        <strain evidence="2 3">JEL800</strain>
    </source>
</reference>
<dbReference type="InterPro" id="IPR045030">
    <property type="entry name" value="LYSM1-4"/>
</dbReference>
<name>A0A1Y2C4Y3_9FUNG</name>
<dbReference type="AlphaFoldDB" id="A0A1Y2C4Y3"/>
<dbReference type="PANTHER" id="PTHR20932:SF8">
    <property type="entry name" value="LD22649P"/>
    <property type="match status" value="1"/>
</dbReference>
<dbReference type="SUPFAM" id="SSF54106">
    <property type="entry name" value="LysM domain"/>
    <property type="match status" value="1"/>
</dbReference>
<dbReference type="Gene3D" id="3.10.350.10">
    <property type="entry name" value="LysM domain"/>
    <property type="match status" value="1"/>
</dbReference>
<dbReference type="SMART" id="SM00257">
    <property type="entry name" value="LysM"/>
    <property type="match status" value="1"/>
</dbReference>
<dbReference type="OrthoDB" id="2161203at2759"/>
<evidence type="ECO:0000259" key="1">
    <source>
        <dbReference type="PROSITE" id="PS51782"/>
    </source>
</evidence>
<comment type="caution">
    <text evidence="2">The sequence shown here is derived from an EMBL/GenBank/DDBJ whole genome shotgun (WGS) entry which is preliminary data.</text>
</comment>
<dbReference type="Proteomes" id="UP000193642">
    <property type="component" value="Unassembled WGS sequence"/>
</dbReference>
<dbReference type="STRING" id="329046.A0A1Y2C4Y3"/>
<dbReference type="EMBL" id="MCGO01000030">
    <property type="protein sequence ID" value="ORY41996.1"/>
    <property type="molecule type" value="Genomic_DNA"/>
</dbReference>
<proteinExistence type="predicted"/>
<dbReference type="InterPro" id="IPR018392">
    <property type="entry name" value="LysM"/>
</dbReference>
<dbReference type="PANTHER" id="PTHR20932">
    <property type="entry name" value="LYSM AND PUTATIVE PEPTIDOGLYCAN-BINDING DOMAIN-CONTAINING PROTEIN"/>
    <property type="match status" value="1"/>
</dbReference>
<feature type="domain" description="LysM" evidence="1">
    <location>
        <begin position="46"/>
        <end position="91"/>
    </location>
</feature>
<gene>
    <name evidence="2" type="ORF">BCR33DRAFT_718627</name>
</gene>
<accession>A0A1Y2C4Y3</accession>
<dbReference type="InterPro" id="IPR036779">
    <property type="entry name" value="LysM_dom_sf"/>
</dbReference>